<evidence type="ECO:0000313" key="4">
    <source>
        <dbReference type="Proteomes" id="UP001652503"/>
    </source>
</evidence>
<proteinExistence type="predicted"/>
<evidence type="ECO:0000259" key="1">
    <source>
        <dbReference type="Pfam" id="PF14563"/>
    </source>
</evidence>
<dbReference type="PROSITE" id="PS51257">
    <property type="entry name" value="PROKAR_LIPOPROTEIN"/>
    <property type="match status" value="1"/>
</dbReference>
<dbReference type="Pfam" id="PF16917">
    <property type="entry name" value="BPL_LplA_LipB_2"/>
    <property type="match status" value="1"/>
</dbReference>
<dbReference type="Gene3D" id="3.30.930.10">
    <property type="entry name" value="Bira Bifunctional Protein, Domain 2"/>
    <property type="match status" value="1"/>
</dbReference>
<name>A0ABT2Z0B5_9RHOB</name>
<gene>
    <name evidence="3" type="ORF">OE647_07225</name>
</gene>
<dbReference type="InterPro" id="IPR045864">
    <property type="entry name" value="aa-tRNA-synth_II/BPL/LPL"/>
</dbReference>
<accession>A0ABT2Z0B5</accession>
<organism evidence="3 4">
    <name type="scientific">Albidovulum sediminicola</name>
    <dbReference type="NCBI Taxonomy" id="2984331"/>
    <lineage>
        <taxon>Bacteria</taxon>
        <taxon>Pseudomonadati</taxon>
        <taxon>Pseudomonadota</taxon>
        <taxon>Alphaproteobacteria</taxon>
        <taxon>Rhodobacterales</taxon>
        <taxon>Paracoccaceae</taxon>
        <taxon>Albidovulum</taxon>
    </lineage>
</organism>
<dbReference type="InterPro" id="IPR004143">
    <property type="entry name" value="BPL_LPL_catalytic"/>
</dbReference>
<keyword evidence="4" id="KW-1185">Reference proteome</keyword>
<feature type="domain" description="BPL/LPL catalytic" evidence="2">
    <location>
        <begin position="7"/>
        <end position="188"/>
    </location>
</feature>
<dbReference type="Proteomes" id="UP001652503">
    <property type="component" value="Unassembled WGS sequence"/>
</dbReference>
<evidence type="ECO:0000259" key="2">
    <source>
        <dbReference type="Pfam" id="PF16917"/>
    </source>
</evidence>
<dbReference type="RefSeq" id="WP_263721044.1">
    <property type="nucleotide sequence ID" value="NZ_JAOWLA010000005.1"/>
</dbReference>
<evidence type="ECO:0000313" key="3">
    <source>
        <dbReference type="EMBL" id="MCV2864531.1"/>
    </source>
</evidence>
<reference evidence="3 4" key="1">
    <citation type="submission" date="2022-10" db="EMBL/GenBank/DDBJ databases">
        <title>Defluviimonas sp. nov., isolated from ocean surface water.</title>
        <authorList>
            <person name="He W."/>
            <person name="Wang L."/>
            <person name="Zhang D.-F."/>
        </authorList>
    </citation>
    <scope>NUCLEOTIDE SEQUENCE [LARGE SCALE GENOMIC DNA]</scope>
    <source>
        <strain evidence="3 4">WL0075</strain>
    </source>
</reference>
<dbReference type="InterPro" id="IPR028044">
    <property type="entry name" value="DUF4444"/>
</dbReference>
<dbReference type="Pfam" id="PF14563">
    <property type="entry name" value="DUF4444"/>
    <property type="match status" value="1"/>
</dbReference>
<protein>
    <submittedName>
        <fullName evidence="3">DUF4444 domain-containing protein</fullName>
    </submittedName>
</protein>
<sequence length="240" mass="25756">MIRTPVFPPLMKGLAAGPANPFAIACDQARRGVDAGLIAWSCSDDRLRAALVLAPEEPLEQAMAGLVACAVGFQNAFGALAPSETALHLDWAGGLRVNGAHCGALHAAAATRDPAAVPDWLVVALDLTLRLPDEFEPGETPDWTAIDQEGCGLIDPIDLLEAWSRHSLRWLHLLEDPEGRATLARDWVGLVWDLGRPVTLPLRGTRHEGTFLGVDENFGMLLKTGAETRLIPLTALLEEV</sequence>
<feature type="domain" description="DUF4444" evidence="1">
    <location>
        <begin position="208"/>
        <end position="239"/>
    </location>
</feature>
<comment type="caution">
    <text evidence="3">The sequence shown here is derived from an EMBL/GenBank/DDBJ whole genome shotgun (WGS) entry which is preliminary data.</text>
</comment>
<dbReference type="Gene3D" id="2.30.30.100">
    <property type="match status" value="1"/>
</dbReference>
<dbReference type="EMBL" id="JAOWLA010000005">
    <property type="protein sequence ID" value="MCV2864531.1"/>
    <property type="molecule type" value="Genomic_DNA"/>
</dbReference>